<gene>
    <name evidence="3" type="ORF">L566_3571</name>
</gene>
<dbReference type="Proteomes" id="UP000018679">
    <property type="component" value="Unassembled WGS sequence"/>
</dbReference>
<dbReference type="InterPro" id="IPR036111">
    <property type="entry name" value="Mal/L-sulfo/L-lacto_DH-like_sf"/>
</dbReference>
<keyword evidence="2" id="KW-0560">Oxidoreductase</keyword>
<dbReference type="AlphaFoldDB" id="A0AAI9J271"/>
<evidence type="ECO:0000256" key="1">
    <source>
        <dbReference type="ARBA" id="ARBA00006056"/>
    </source>
</evidence>
<dbReference type="Pfam" id="PF02615">
    <property type="entry name" value="Ldh_2"/>
    <property type="match status" value="1"/>
</dbReference>
<dbReference type="Gene3D" id="1.10.1530.10">
    <property type="match status" value="1"/>
</dbReference>
<dbReference type="InterPro" id="IPR043143">
    <property type="entry name" value="Mal/L-sulf/L-lact_DH-like_NADP"/>
</dbReference>
<dbReference type="EMBL" id="AXSB02000025">
    <property type="protein sequence ID" value="ETH30901.1"/>
    <property type="molecule type" value="Genomic_DNA"/>
</dbReference>
<dbReference type="InterPro" id="IPR043144">
    <property type="entry name" value="Mal/L-sulf/L-lact_DH-like_ah"/>
</dbReference>
<dbReference type="InterPro" id="IPR003767">
    <property type="entry name" value="Malate/L-lactate_DH-like"/>
</dbReference>
<reference evidence="3 4" key="1">
    <citation type="journal article" date="2013" name="Genome Announc.">
        <title>Genome Sequences of 28 Bordetella pertussis U.S. Outbreak Strains Dating from 2010 to 2012.</title>
        <authorList>
            <person name="Harvill E.T."/>
            <person name="Goodfield L.L."/>
            <person name="Ivanov Y."/>
            <person name="Meyer J.A."/>
            <person name="Newth C."/>
            <person name="Cassiday P."/>
            <person name="Tondella M.L."/>
            <person name="Liao P."/>
            <person name="Zimmerman J."/>
            <person name="Meert K."/>
            <person name="Wessel D."/>
            <person name="Berger J."/>
            <person name="Dean J.M."/>
            <person name="Holubkov R."/>
            <person name="Burr J."/>
            <person name="Liu T."/>
            <person name="Brinkac L."/>
            <person name="Kim M."/>
            <person name="Losada L."/>
        </authorList>
    </citation>
    <scope>NUCLEOTIDE SEQUENCE [LARGE SCALE GENOMIC DNA]</scope>
    <source>
        <strain evidence="3 4">CHLA-26</strain>
    </source>
</reference>
<dbReference type="SUPFAM" id="SSF89733">
    <property type="entry name" value="L-sulfolactate dehydrogenase-like"/>
    <property type="match status" value="1"/>
</dbReference>
<dbReference type="PANTHER" id="PTHR11091:SF0">
    <property type="entry name" value="MALATE DEHYDROGENASE"/>
    <property type="match status" value="1"/>
</dbReference>
<evidence type="ECO:0000313" key="4">
    <source>
        <dbReference type="Proteomes" id="UP000018679"/>
    </source>
</evidence>
<dbReference type="GO" id="GO:0016491">
    <property type="term" value="F:oxidoreductase activity"/>
    <property type="evidence" value="ECO:0007669"/>
    <property type="project" value="UniProtKB-KW"/>
</dbReference>
<dbReference type="PANTHER" id="PTHR11091">
    <property type="entry name" value="OXIDOREDUCTASE-RELATED"/>
    <property type="match status" value="1"/>
</dbReference>
<evidence type="ECO:0000256" key="2">
    <source>
        <dbReference type="ARBA" id="ARBA00023002"/>
    </source>
</evidence>
<dbReference type="Gene3D" id="3.30.1370.60">
    <property type="entry name" value="Hypothetical oxidoreductase yiak, domain 2"/>
    <property type="match status" value="1"/>
</dbReference>
<comment type="similarity">
    <text evidence="1">Belongs to the LDH2/MDH2 oxidoreductase family.</text>
</comment>
<proteinExistence type="inferred from homology"/>
<comment type="caution">
    <text evidence="3">The sequence shown here is derived from an EMBL/GenBank/DDBJ whole genome shotgun (WGS) entry which is preliminary data.</text>
</comment>
<sequence length="365" mass="39990">MRNSSTGRNPMFVAASISAMPAATRRVSGTFRWPISTWTNCSTWPPPRWRRRAPTPTWPRARRAPWCTPTARAWCRKAWRACPATPPTCAWGAPRAPPGPGWRASTAARRWSTRVRAWPIRPARWRPRWPSNGRASTAWHSWRWPTAIISAPPPTTWRPSPRPAWWAWPSATPRRPCRPGAAGGRCWAPTRSRRPSRAAAPLEINLAPGEATRGQLMIAARDGESIPEGWALDAEGRPTTDPRAGLAGTILPAAGAKGTMLALIVELLVCSLSGARFGFETESLFDDDGEPARLGQAFLAIDPAALAGTDTYLERVETLIEAMLHDDGVRLPGERRSALRKQALQHGVDIPDTLLAQLRGMCGAG</sequence>
<accession>A0AAI9J271</accession>
<name>A0AAI9J271_BORPT</name>
<protein>
    <submittedName>
        <fullName evidence="3">Malate/L-lactate dehydrogenase domain protein</fullName>
    </submittedName>
</protein>
<evidence type="ECO:0000313" key="3">
    <source>
        <dbReference type="EMBL" id="ETH30901.1"/>
    </source>
</evidence>
<organism evidence="3 4">
    <name type="scientific">Bordetella pertussis CHLA-26</name>
    <dbReference type="NCBI Taxonomy" id="1331284"/>
    <lineage>
        <taxon>Bacteria</taxon>
        <taxon>Pseudomonadati</taxon>
        <taxon>Pseudomonadota</taxon>
        <taxon>Betaproteobacteria</taxon>
        <taxon>Burkholderiales</taxon>
        <taxon>Alcaligenaceae</taxon>
        <taxon>Bordetella</taxon>
    </lineage>
</organism>